<dbReference type="AlphaFoldDB" id="A0A9X3EST7"/>
<proteinExistence type="predicted"/>
<organism evidence="1 2">
    <name type="scientific">Nannocystis pusilla</name>
    <dbReference type="NCBI Taxonomy" id="889268"/>
    <lineage>
        <taxon>Bacteria</taxon>
        <taxon>Pseudomonadati</taxon>
        <taxon>Myxococcota</taxon>
        <taxon>Polyangia</taxon>
        <taxon>Nannocystales</taxon>
        <taxon>Nannocystaceae</taxon>
        <taxon>Nannocystis</taxon>
    </lineage>
</organism>
<comment type="caution">
    <text evidence="1">The sequence shown here is derived from an EMBL/GenBank/DDBJ whole genome shotgun (WGS) entry which is preliminary data.</text>
</comment>
<dbReference type="Proteomes" id="UP001150924">
    <property type="component" value="Unassembled WGS sequence"/>
</dbReference>
<gene>
    <name evidence="1" type="ORF">OV079_09955</name>
</gene>
<reference evidence="1" key="1">
    <citation type="submission" date="2022-11" db="EMBL/GenBank/DDBJ databases">
        <title>Minimal conservation of predation-associated metabolite biosynthetic gene clusters underscores biosynthetic potential of Myxococcota including descriptions for ten novel species: Archangium lansinium sp. nov., Myxococcus landrumus sp. nov., Nannocystis bai.</title>
        <authorList>
            <person name="Ahearne A."/>
            <person name="Stevens C."/>
            <person name="Phillips K."/>
        </authorList>
    </citation>
    <scope>NUCLEOTIDE SEQUENCE</scope>
    <source>
        <strain evidence="1">Na p29</strain>
    </source>
</reference>
<evidence type="ECO:0000313" key="1">
    <source>
        <dbReference type="EMBL" id="MCY1005886.1"/>
    </source>
</evidence>
<accession>A0A9X3EST7</accession>
<evidence type="ECO:0000313" key="2">
    <source>
        <dbReference type="Proteomes" id="UP001150924"/>
    </source>
</evidence>
<name>A0A9X3EST7_9BACT</name>
<keyword evidence="2" id="KW-1185">Reference proteome</keyword>
<protein>
    <submittedName>
        <fullName evidence="1">Uncharacterized protein</fullName>
    </submittedName>
</protein>
<sequence length="164" mass="16444">MLLEAAQAHLDHADGALDDLPAGGDDGLGLLAPQHGLGDLGGVGEVREATVDDLEAGDVEPGLDLLLQAGVDLVLVAAQGDLAVVRVVGEARGDGADGRLALDGDEAAVFSTSSRALALSVTRQTITAAISIGLPRASLTLSFSLLKLCTRKLTGCLAANGLAK</sequence>
<dbReference type="EMBL" id="JAPNKE010000002">
    <property type="protein sequence ID" value="MCY1005886.1"/>
    <property type="molecule type" value="Genomic_DNA"/>
</dbReference>